<protein>
    <submittedName>
        <fullName evidence="2">Uncharacterized protein</fullName>
    </submittedName>
</protein>
<name>A0A1M5WEJ6_9CLOT</name>
<evidence type="ECO:0000313" key="3">
    <source>
        <dbReference type="Proteomes" id="UP000184241"/>
    </source>
</evidence>
<evidence type="ECO:0000256" key="1">
    <source>
        <dbReference type="SAM" id="Phobius"/>
    </source>
</evidence>
<feature type="transmembrane region" description="Helical" evidence="1">
    <location>
        <begin position="56"/>
        <end position="73"/>
    </location>
</feature>
<keyword evidence="1" id="KW-1133">Transmembrane helix</keyword>
<dbReference type="AlphaFoldDB" id="A0A1M5WEJ6"/>
<accession>A0A1M5WEJ6</accession>
<proteinExistence type="predicted"/>
<keyword evidence="1" id="KW-0812">Transmembrane</keyword>
<gene>
    <name evidence="2" type="ORF">SAMN02745941_01048</name>
</gene>
<feature type="transmembrane region" description="Helical" evidence="1">
    <location>
        <begin position="93"/>
        <end position="112"/>
    </location>
</feature>
<keyword evidence="1" id="KW-0472">Membrane</keyword>
<reference evidence="2 3" key="1">
    <citation type="submission" date="2016-11" db="EMBL/GenBank/DDBJ databases">
        <authorList>
            <person name="Jaros S."/>
            <person name="Januszkiewicz K."/>
            <person name="Wedrychowicz H."/>
        </authorList>
    </citation>
    <scope>NUCLEOTIDE SEQUENCE [LARGE SCALE GENOMIC DNA]</scope>
    <source>
        <strain evidence="2 3">DSM 6191</strain>
    </source>
</reference>
<dbReference type="EMBL" id="FQXU01000004">
    <property type="protein sequence ID" value="SHH85644.1"/>
    <property type="molecule type" value="Genomic_DNA"/>
</dbReference>
<evidence type="ECO:0000313" key="2">
    <source>
        <dbReference type="EMBL" id="SHH85644.1"/>
    </source>
</evidence>
<feature type="transmembrane region" description="Helical" evidence="1">
    <location>
        <begin position="132"/>
        <end position="150"/>
    </location>
</feature>
<sequence>MNKIKNNDYLNQGLLVAAVASFLGKTSFVFKGSIYVIFSIYFLIKLIKVVKNKSSRLEFISVLSILICSIYSLGGTIKKEFYDGYVAIYDSSWAHIGSGFFAIIMVISLTLYSYSTVEENNRVAWLSVMKSLLIIIFILSVLLGVLYIIFL</sequence>
<dbReference type="RefSeq" id="WP_073017417.1">
    <property type="nucleotide sequence ID" value="NZ_FQXU01000004.1"/>
</dbReference>
<feature type="transmembrane region" description="Helical" evidence="1">
    <location>
        <begin position="15"/>
        <end position="44"/>
    </location>
</feature>
<dbReference type="Proteomes" id="UP000184241">
    <property type="component" value="Unassembled WGS sequence"/>
</dbReference>
<organism evidence="2 3">
    <name type="scientific">Clostridium intestinale DSM 6191</name>
    <dbReference type="NCBI Taxonomy" id="1121320"/>
    <lineage>
        <taxon>Bacteria</taxon>
        <taxon>Bacillati</taxon>
        <taxon>Bacillota</taxon>
        <taxon>Clostridia</taxon>
        <taxon>Eubacteriales</taxon>
        <taxon>Clostridiaceae</taxon>
        <taxon>Clostridium</taxon>
    </lineage>
</organism>